<dbReference type="PROSITE" id="PS51257">
    <property type="entry name" value="PROKAR_LIPOPROTEIN"/>
    <property type="match status" value="1"/>
</dbReference>
<evidence type="ECO:0000313" key="3">
    <source>
        <dbReference type="Proteomes" id="UP000695022"/>
    </source>
</evidence>
<protein>
    <submittedName>
        <fullName evidence="4">Uncharacterized protein LOC106808576</fullName>
    </submittedName>
</protein>
<keyword evidence="2" id="KW-0732">Signal</keyword>
<sequence length="268" mass="28887">MRVLLLLVYVALASCDDSATEKYVFSREGGYLGHRNIDGYLSPEAARRTVYHLPVSRRTLVARTATGRGISTPALRHAQSDLAAARDVYSSGRARVPVYAPSYRYTPRKDIFVPARRVVLVKTAEPSSELYVRARAPIAHLARAPVAPLARAPVAPLARAPVAPLARAPSTPLQAASVHAAPGYLTTVAYGPEVSGHASGGGHREASSAINRSGKASGKLYAQDKAAAREGASKQRGYEYTYKSGHNWYQPKNVYSYSDVQQIIGYGH</sequence>
<evidence type="ECO:0000256" key="2">
    <source>
        <dbReference type="SAM" id="SignalP"/>
    </source>
</evidence>
<name>A0ABM1E3Q3_PRICU</name>
<proteinExistence type="predicted"/>
<feature type="chain" id="PRO_5045625341" evidence="2">
    <location>
        <begin position="16"/>
        <end position="268"/>
    </location>
</feature>
<dbReference type="RefSeq" id="XP_014666824.1">
    <property type="nucleotide sequence ID" value="XM_014811338.1"/>
</dbReference>
<evidence type="ECO:0000256" key="1">
    <source>
        <dbReference type="SAM" id="MobiDB-lite"/>
    </source>
</evidence>
<feature type="signal peptide" evidence="2">
    <location>
        <begin position="1"/>
        <end position="15"/>
    </location>
</feature>
<dbReference type="GeneID" id="106808576"/>
<keyword evidence="3" id="KW-1185">Reference proteome</keyword>
<evidence type="ECO:0000313" key="4">
    <source>
        <dbReference type="RefSeq" id="XP_014666824.1"/>
    </source>
</evidence>
<organism evidence="3 4">
    <name type="scientific">Priapulus caudatus</name>
    <name type="common">Priapulid worm</name>
    <dbReference type="NCBI Taxonomy" id="37621"/>
    <lineage>
        <taxon>Eukaryota</taxon>
        <taxon>Metazoa</taxon>
        <taxon>Ecdysozoa</taxon>
        <taxon>Scalidophora</taxon>
        <taxon>Priapulida</taxon>
        <taxon>Priapulimorpha</taxon>
        <taxon>Priapulimorphida</taxon>
        <taxon>Priapulidae</taxon>
        <taxon>Priapulus</taxon>
    </lineage>
</organism>
<feature type="region of interest" description="Disordered" evidence="1">
    <location>
        <begin position="195"/>
        <end position="214"/>
    </location>
</feature>
<gene>
    <name evidence="4" type="primary">LOC106808576</name>
</gene>
<dbReference type="Proteomes" id="UP000695022">
    <property type="component" value="Unplaced"/>
</dbReference>
<reference evidence="4" key="1">
    <citation type="submission" date="2025-08" db="UniProtKB">
        <authorList>
            <consortium name="RefSeq"/>
        </authorList>
    </citation>
    <scope>IDENTIFICATION</scope>
</reference>
<accession>A0ABM1E3Q3</accession>